<dbReference type="Proteomes" id="UP000001693">
    <property type="component" value="Chromosome"/>
</dbReference>
<dbReference type="PANTHER" id="PTHR48069:SF3">
    <property type="entry name" value="DIHYDROFOLATE REDUCTASE"/>
    <property type="match status" value="1"/>
</dbReference>
<dbReference type="GO" id="GO:0005829">
    <property type="term" value="C:cytosol"/>
    <property type="evidence" value="ECO:0007669"/>
    <property type="project" value="TreeGrafter"/>
</dbReference>
<accession>B1Y5E0</accession>
<dbReference type="InterPro" id="IPR024072">
    <property type="entry name" value="DHFR-like_dom_sf"/>
</dbReference>
<name>B1Y5E0_LEPCP</name>
<protein>
    <recommendedName>
        <fullName evidence="3 8">Dihydrofolate reductase</fullName>
        <ecNumber evidence="3 8">1.5.1.3</ecNumber>
    </recommendedName>
</protein>
<organism evidence="11 12">
    <name type="scientific">Leptothrix cholodnii (strain ATCC 51168 / LMG 8142 / SP-6)</name>
    <name type="common">Leptothrix discophora (strain SP-6)</name>
    <dbReference type="NCBI Taxonomy" id="395495"/>
    <lineage>
        <taxon>Bacteria</taxon>
        <taxon>Pseudomonadati</taxon>
        <taxon>Pseudomonadota</taxon>
        <taxon>Betaproteobacteria</taxon>
        <taxon>Burkholderiales</taxon>
        <taxon>Sphaerotilaceae</taxon>
        <taxon>Leptothrix</taxon>
    </lineage>
</organism>
<dbReference type="InterPro" id="IPR001796">
    <property type="entry name" value="DHFR_dom"/>
</dbReference>
<keyword evidence="12" id="KW-1185">Reference proteome</keyword>
<dbReference type="PANTHER" id="PTHR48069">
    <property type="entry name" value="DIHYDROFOLATE REDUCTASE"/>
    <property type="match status" value="1"/>
</dbReference>
<dbReference type="InterPro" id="IPR017925">
    <property type="entry name" value="DHFR_CS"/>
</dbReference>
<dbReference type="GO" id="GO:0046655">
    <property type="term" value="P:folic acid metabolic process"/>
    <property type="evidence" value="ECO:0007669"/>
    <property type="project" value="TreeGrafter"/>
</dbReference>
<evidence type="ECO:0000256" key="8">
    <source>
        <dbReference type="PIRNR" id="PIRNR000194"/>
    </source>
</evidence>
<evidence type="ECO:0000259" key="10">
    <source>
        <dbReference type="PROSITE" id="PS51330"/>
    </source>
</evidence>
<evidence type="ECO:0000256" key="7">
    <source>
        <dbReference type="ARBA" id="ARBA00025067"/>
    </source>
</evidence>
<gene>
    <name evidence="11" type="ordered locus">Lcho_1259</name>
</gene>
<feature type="domain" description="DHFR" evidence="10">
    <location>
        <begin position="3"/>
        <end position="166"/>
    </location>
</feature>
<dbReference type="GO" id="GO:0046452">
    <property type="term" value="P:dihydrofolate metabolic process"/>
    <property type="evidence" value="ECO:0007669"/>
    <property type="project" value="TreeGrafter"/>
</dbReference>
<dbReference type="OrthoDB" id="9804315at2"/>
<dbReference type="eggNOG" id="COG0262">
    <property type="taxonomic scope" value="Bacteria"/>
</dbReference>
<dbReference type="HOGENOM" id="CLU_043966_5_1_4"/>
<dbReference type="STRING" id="395495.Lcho_1259"/>
<reference evidence="11 12" key="1">
    <citation type="submission" date="2008-03" db="EMBL/GenBank/DDBJ databases">
        <title>Complete sequence of Leptothrix cholodnii SP-6.</title>
        <authorList>
            <consortium name="US DOE Joint Genome Institute"/>
            <person name="Copeland A."/>
            <person name="Lucas S."/>
            <person name="Lapidus A."/>
            <person name="Glavina del Rio T."/>
            <person name="Dalin E."/>
            <person name="Tice H."/>
            <person name="Bruce D."/>
            <person name="Goodwin L."/>
            <person name="Pitluck S."/>
            <person name="Chertkov O."/>
            <person name="Brettin T."/>
            <person name="Detter J.C."/>
            <person name="Han C."/>
            <person name="Kuske C.R."/>
            <person name="Schmutz J."/>
            <person name="Larimer F."/>
            <person name="Land M."/>
            <person name="Hauser L."/>
            <person name="Kyrpides N."/>
            <person name="Lykidis A."/>
            <person name="Emerson D."/>
            <person name="Richardson P."/>
        </authorList>
    </citation>
    <scope>NUCLEOTIDE SEQUENCE [LARGE SCALE GENOMIC DNA]</scope>
    <source>
        <strain evidence="12">ATCC 51168 / LMG 8142 / SP-6</strain>
    </source>
</reference>
<evidence type="ECO:0000313" key="11">
    <source>
        <dbReference type="EMBL" id="ACB33528.1"/>
    </source>
</evidence>
<evidence type="ECO:0000256" key="9">
    <source>
        <dbReference type="RuleBase" id="RU004474"/>
    </source>
</evidence>
<comment type="catalytic activity">
    <reaction evidence="8">
        <text>(6S)-5,6,7,8-tetrahydrofolate + NADP(+) = 7,8-dihydrofolate + NADPH + H(+)</text>
        <dbReference type="Rhea" id="RHEA:15009"/>
        <dbReference type="ChEBI" id="CHEBI:15378"/>
        <dbReference type="ChEBI" id="CHEBI:57451"/>
        <dbReference type="ChEBI" id="CHEBI:57453"/>
        <dbReference type="ChEBI" id="CHEBI:57783"/>
        <dbReference type="ChEBI" id="CHEBI:58349"/>
        <dbReference type="EC" id="1.5.1.3"/>
    </reaction>
</comment>
<dbReference type="GO" id="GO:0070401">
    <property type="term" value="F:NADP+ binding"/>
    <property type="evidence" value="ECO:0007669"/>
    <property type="project" value="UniProtKB-ARBA"/>
</dbReference>
<dbReference type="GO" id="GO:0046654">
    <property type="term" value="P:tetrahydrofolate biosynthetic process"/>
    <property type="evidence" value="ECO:0007669"/>
    <property type="project" value="UniProtKB-UniPathway"/>
</dbReference>
<keyword evidence="4 8" id="KW-0554">One-carbon metabolism</keyword>
<comment type="similarity">
    <text evidence="2 8 9">Belongs to the dihydrofolate reductase family.</text>
</comment>
<dbReference type="PROSITE" id="PS51330">
    <property type="entry name" value="DHFR_2"/>
    <property type="match status" value="1"/>
</dbReference>
<dbReference type="SUPFAM" id="SSF53597">
    <property type="entry name" value="Dihydrofolate reductase-like"/>
    <property type="match status" value="1"/>
</dbReference>
<evidence type="ECO:0000256" key="1">
    <source>
        <dbReference type="ARBA" id="ARBA00004903"/>
    </source>
</evidence>
<sequence>MTRIVLIAAVARNGVIGRDNDLPWRLPEDLQFFRRTTMGHPVLMGRRNWDSLPAKFRPLPGRHNLVLTRNPDWRAEGATVVHSLAQALDQLGDVPTLFVIGGGELYRLALPLADEIILTEIDRAVDGDVFFPHWDRSAFEVLSRETHAADGSDAIGYERVHHRKKP</sequence>
<comment type="pathway">
    <text evidence="1 8">Cofactor biosynthesis; tetrahydrofolate biosynthesis; 5,6,7,8-tetrahydrofolate from 7,8-dihydrofolate: step 1/1.</text>
</comment>
<dbReference type="CDD" id="cd00209">
    <property type="entry name" value="DHFR"/>
    <property type="match status" value="1"/>
</dbReference>
<dbReference type="Gene3D" id="3.40.430.10">
    <property type="entry name" value="Dihydrofolate Reductase, subunit A"/>
    <property type="match status" value="1"/>
</dbReference>
<dbReference type="PROSITE" id="PS00075">
    <property type="entry name" value="DHFR_1"/>
    <property type="match status" value="1"/>
</dbReference>
<comment type="function">
    <text evidence="7 8">Key enzyme in folate metabolism. Catalyzes an essential reaction for de novo glycine and purine synthesis, and for DNA precursor synthesis.</text>
</comment>
<dbReference type="EC" id="1.5.1.3" evidence="3 8"/>
<evidence type="ECO:0000313" key="12">
    <source>
        <dbReference type="Proteomes" id="UP000001693"/>
    </source>
</evidence>
<proteinExistence type="inferred from homology"/>
<dbReference type="KEGG" id="lch:Lcho_1259"/>
<dbReference type="PIRSF" id="PIRSF000194">
    <property type="entry name" value="DHFR"/>
    <property type="match status" value="1"/>
</dbReference>
<dbReference type="UniPathway" id="UPA00077">
    <property type="reaction ID" value="UER00158"/>
</dbReference>
<evidence type="ECO:0000256" key="6">
    <source>
        <dbReference type="ARBA" id="ARBA00023002"/>
    </source>
</evidence>
<dbReference type="EMBL" id="CP001013">
    <property type="protein sequence ID" value="ACB33528.1"/>
    <property type="molecule type" value="Genomic_DNA"/>
</dbReference>
<evidence type="ECO:0000256" key="3">
    <source>
        <dbReference type="ARBA" id="ARBA00012856"/>
    </source>
</evidence>
<dbReference type="GO" id="GO:0004146">
    <property type="term" value="F:dihydrofolate reductase activity"/>
    <property type="evidence" value="ECO:0007669"/>
    <property type="project" value="UniProtKB-EC"/>
</dbReference>
<dbReference type="RefSeq" id="WP_012346290.1">
    <property type="nucleotide sequence ID" value="NC_010524.1"/>
</dbReference>
<dbReference type="InterPro" id="IPR012259">
    <property type="entry name" value="DHFR"/>
</dbReference>
<evidence type="ECO:0000256" key="2">
    <source>
        <dbReference type="ARBA" id="ARBA00009539"/>
    </source>
</evidence>
<dbReference type="Pfam" id="PF00186">
    <property type="entry name" value="DHFR_1"/>
    <property type="match status" value="1"/>
</dbReference>
<dbReference type="AlphaFoldDB" id="B1Y5E0"/>
<keyword evidence="5 8" id="KW-0521">NADP</keyword>
<dbReference type="FunFam" id="3.40.430.10:FF:000001">
    <property type="entry name" value="Dihydrofolate reductase"/>
    <property type="match status" value="1"/>
</dbReference>
<evidence type="ECO:0000256" key="4">
    <source>
        <dbReference type="ARBA" id="ARBA00022563"/>
    </source>
</evidence>
<dbReference type="GO" id="GO:0006730">
    <property type="term" value="P:one-carbon metabolic process"/>
    <property type="evidence" value="ECO:0007669"/>
    <property type="project" value="UniProtKB-KW"/>
</dbReference>
<dbReference type="PRINTS" id="PR00070">
    <property type="entry name" value="DHFR"/>
</dbReference>
<keyword evidence="6 8" id="KW-0560">Oxidoreductase</keyword>
<evidence type="ECO:0000256" key="5">
    <source>
        <dbReference type="ARBA" id="ARBA00022857"/>
    </source>
</evidence>